<keyword evidence="1" id="KW-0602">Photosynthesis</keyword>
<proteinExistence type="predicted"/>
<dbReference type="AlphaFoldDB" id="A0A378SWC4"/>
<accession>A0A378SWC4</accession>
<dbReference type="InterPro" id="IPR036291">
    <property type="entry name" value="NAD(P)-bd_dom_sf"/>
</dbReference>
<dbReference type="Pfam" id="PF13460">
    <property type="entry name" value="NAD_binding_10"/>
    <property type="match status" value="1"/>
</dbReference>
<dbReference type="PANTHER" id="PTHR47128">
    <property type="match status" value="1"/>
</dbReference>
<dbReference type="RefSeq" id="WP_036393025.1">
    <property type="nucleotide sequence ID" value="NZ_CP081000.1"/>
</dbReference>
<dbReference type="InterPro" id="IPR016040">
    <property type="entry name" value="NAD(P)-bd_dom"/>
</dbReference>
<evidence type="ECO:0000313" key="4">
    <source>
        <dbReference type="EMBL" id="STZ52875.1"/>
    </source>
</evidence>
<evidence type="ECO:0000256" key="1">
    <source>
        <dbReference type="ARBA" id="ARBA00022531"/>
    </source>
</evidence>
<dbReference type="Proteomes" id="UP000254945">
    <property type="component" value="Unassembled WGS sequence"/>
</dbReference>
<evidence type="ECO:0000313" key="5">
    <source>
        <dbReference type="Proteomes" id="UP000254945"/>
    </source>
</evidence>
<dbReference type="SUPFAM" id="SSF51735">
    <property type="entry name" value="NAD(P)-binding Rossmann-fold domains"/>
    <property type="match status" value="1"/>
</dbReference>
<dbReference type="STRING" id="1796.ABW05_22070"/>
<dbReference type="GO" id="GO:0009523">
    <property type="term" value="C:photosystem II"/>
    <property type="evidence" value="ECO:0007669"/>
    <property type="project" value="UniProtKB-KW"/>
</dbReference>
<organism evidence="4 5">
    <name type="scientific">Mycolicibacterium senegalense</name>
    <dbReference type="NCBI Taxonomy" id="1796"/>
    <lineage>
        <taxon>Bacteria</taxon>
        <taxon>Bacillati</taxon>
        <taxon>Actinomycetota</taxon>
        <taxon>Actinomycetes</taxon>
        <taxon>Mycobacteriales</taxon>
        <taxon>Mycobacteriaceae</taxon>
        <taxon>Mycolicibacterium</taxon>
    </lineage>
</organism>
<protein>
    <submittedName>
        <fullName evidence="4">Putative nucleoside-diphosphate sugar epimerase</fullName>
        <ecNumber evidence="4">1.6.5.2</ecNumber>
    </submittedName>
</protein>
<evidence type="ECO:0000259" key="3">
    <source>
        <dbReference type="Pfam" id="PF13460"/>
    </source>
</evidence>
<name>A0A378SWC4_9MYCO</name>
<dbReference type="EMBL" id="UGQQ01000001">
    <property type="protein sequence ID" value="STZ52875.1"/>
    <property type="molecule type" value="Genomic_DNA"/>
</dbReference>
<sequence>MPRTVLVTGATGTLGHHVVPEATEAGHHVRALSRRNRVGYTGVHWHQADLLKPESLNAPLDGVDVVIHCATQATGSKDVRAARNLIEAARRKGVGHVIYISIVGIDDIPLPYYKTKLRVEQSLETSGVGYTILRATQFHELIEKSFSVQRFSPVLWTLRGVRFQPIDTRDVAARLVSLIDSEPAQRVADIGGPSVHTHPELGQMYLSAHNSVRRVARFTIPGRIVTGYRSGANLTPENAVGGASFQDYLGTGG</sequence>
<dbReference type="PANTHER" id="PTHR47128:SF2">
    <property type="entry name" value="PROTEIN HIGH CHLOROPHYLL FLUORESCENCE PHENOTYPE 244, CHLOROPLASTIC"/>
    <property type="match status" value="1"/>
</dbReference>
<dbReference type="InterPro" id="IPR044256">
    <property type="entry name" value="HCF244-like"/>
</dbReference>
<keyword evidence="2" id="KW-0604">Photosystem II</keyword>
<dbReference type="GO" id="GO:0015979">
    <property type="term" value="P:photosynthesis"/>
    <property type="evidence" value="ECO:0007669"/>
    <property type="project" value="UniProtKB-KW"/>
</dbReference>
<dbReference type="Gene3D" id="3.40.50.720">
    <property type="entry name" value="NAD(P)-binding Rossmann-like Domain"/>
    <property type="match status" value="1"/>
</dbReference>
<feature type="domain" description="NAD(P)-binding" evidence="3">
    <location>
        <begin position="9"/>
        <end position="179"/>
    </location>
</feature>
<reference evidence="4 5" key="1">
    <citation type="submission" date="2018-06" db="EMBL/GenBank/DDBJ databases">
        <authorList>
            <consortium name="Pathogen Informatics"/>
            <person name="Doyle S."/>
        </authorList>
    </citation>
    <scope>NUCLEOTIDE SEQUENCE [LARGE SCALE GENOMIC DNA]</scope>
    <source>
        <strain evidence="4 5">NCTC4524</strain>
    </source>
</reference>
<keyword evidence="4" id="KW-0560">Oxidoreductase</keyword>
<gene>
    <name evidence="4" type="primary">qorB</name>
    <name evidence="4" type="ORF">NCTC4524_00498</name>
</gene>
<dbReference type="EC" id="1.6.5.2" evidence="4"/>
<dbReference type="GO" id="GO:0003955">
    <property type="term" value="F:NAD(P)H dehydrogenase (quinone) activity"/>
    <property type="evidence" value="ECO:0007669"/>
    <property type="project" value="UniProtKB-EC"/>
</dbReference>
<evidence type="ECO:0000256" key="2">
    <source>
        <dbReference type="ARBA" id="ARBA00023276"/>
    </source>
</evidence>